<evidence type="ECO:0000313" key="10">
    <source>
        <dbReference type="Proteomes" id="UP001144612"/>
    </source>
</evidence>
<evidence type="ECO:0000256" key="4">
    <source>
        <dbReference type="ARBA" id="ARBA00022777"/>
    </source>
</evidence>
<keyword evidence="3" id="KW-0547">Nucleotide-binding</keyword>
<evidence type="ECO:0000256" key="1">
    <source>
        <dbReference type="ARBA" id="ARBA00005715"/>
    </source>
</evidence>
<organism evidence="9 10">
    <name type="scientific">Clostridium brassicae</name>
    <dbReference type="NCBI Taxonomy" id="2999072"/>
    <lineage>
        <taxon>Bacteria</taxon>
        <taxon>Bacillati</taxon>
        <taxon>Bacillota</taxon>
        <taxon>Clostridia</taxon>
        <taxon>Eubacteriales</taxon>
        <taxon>Clostridiaceae</taxon>
        <taxon>Clostridium</taxon>
    </lineage>
</organism>
<proteinExistence type="inferred from homology"/>
<name>A0ABT4D4K0_9CLOT</name>
<evidence type="ECO:0000259" key="7">
    <source>
        <dbReference type="Pfam" id="PF07005"/>
    </source>
</evidence>
<dbReference type="InterPro" id="IPR042213">
    <property type="entry name" value="NBD_C_sf"/>
</dbReference>
<feature type="domain" description="Four-carbon acid sugar kinase N-terminal" evidence="7">
    <location>
        <begin position="4"/>
        <end position="230"/>
    </location>
</feature>
<dbReference type="Pfam" id="PF07005">
    <property type="entry name" value="SBD_N"/>
    <property type="match status" value="1"/>
</dbReference>
<dbReference type="Pfam" id="PF17042">
    <property type="entry name" value="NBD_C"/>
    <property type="match status" value="1"/>
</dbReference>
<feature type="domain" description="Four-carbon acid sugar kinase nucleotide binding" evidence="8">
    <location>
        <begin position="250"/>
        <end position="420"/>
    </location>
</feature>
<sequence>MINYVVIADDLTGANATGVLIKKLNLTPVTIMNSMEKDNLEKNKFDTVLYSTDSRGVDKEEAYCRVYKATELFSNPCVNVYGKRIDSTLRGNLGAEIDGMLDALGDDTVAAVVPVFPDAGRVAVGGYLLVNGIALEETDASKDGKRPINSSVIEKLIKQQTKYEIDSIYLESIKGKKEILKERILELYSKGNRIIVFDALNNNDLEVISEALVDTKIKFICVDPGPFTAATIAQYESLKEESQKNDNKVLMVVGSITNTTRKQLDKVCKELNLLKVDIEVKDILGSLDEKEDEIKRVVNQVIQNKENYDVFCIVLDSIYEEIRIDLDREAKNRNTNKEFLTEIINNSVAEISYRILKNIKDIKGIFSSGGDISISICKKFNSVGLELLSEVIPLAAYGELIGGEFPKMKIVSKGGIVGDINGMKVCVEHLLKAIND</sequence>
<evidence type="ECO:0000256" key="2">
    <source>
        <dbReference type="ARBA" id="ARBA00022679"/>
    </source>
</evidence>
<dbReference type="Gene3D" id="3.40.50.10840">
    <property type="entry name" value="Putative sugar-binding, N-terminal domain"/>
    <property type="match status" value="1"/>
</dbReference>
<evidence type="ECO:0000313" key="9">
    <source>
        <dbReference type="EMBL" id="MCY6957113.1"/>
    </source>
</evidence>
<keyword evidence="5" id="KW-0067">ATP-binding</keyword>
<dbReference type="Proteomes" id="UP001144612">
    <property type="component" value="Unassembled WGS sequence"/>
</dbReference>
<protein>
    <submittedName>
        <fullName evidence="9">Four-carbon acid sugar kinase family protein</fullName>
    </submittedName>
</protein>
<dbReference type="InterPro" id="IPR031475">
    <property type="entry name" value="NBD_C"/>
</dbReference>
<evidence type="ECO:0000256" key="5">
    <source>
        <dbReference type="ARBA" id="ARBA00022840"/>
    </source>
</evidence>
<keyword evidence="10" id="KW-1185">Reference proteome</keyword>
<evidence type="ECO:0000259" key="8">
    <source>
        <dbReference type="Pfam" id="PF17042"/>
    </source>
</evidence>
<keyword evidence="4 9" id="KW-0418">Kinase</keyword>
<comment type="similarity">
    <text evidence="1">Belongs to the four-carbon acid sugar kinase family.</text>
</comment>
<keyword evidence="2" id="KW-0808">Transferase</keyword>
<comment type="caution">
    <text evidence="9">The sequence shown here is derived from an EMBL/GenBank/DDBJ whole genome shotgun (WGS) entry which is preliminary data.</text>
</comment>
<dbReference type="EMBL" id="JAPQFJ010000001">
    <property type="protein sequence ID" value="MCY6957113.1"/>
    <property type="molecule type" value="Genomic_DNA"/>
</dbReference>
<keyword evidence="6" id="KW-0119">Carbohydrate metabolism</keyword>
<accession>A0ABT4D4K0</accession>
<gene>
    <name evidence="9" type="ORF">OW729_00690</name>
</gene>
<dbReference type="SUPFAM" id="SSF142764">
    <property type="entry name" value="YgbK-like"/>
    <property type="match status" value="1"/>
</dbReference>
<dbReference type="RefSeq" id="WP_268059472.1">
    <property type="nucleotide sequence ID" value="NZ_JAPQFJ010000001.1"/>
</dbReference>
<dbReference type="Gene3D" id="3.40.980.20">
    <property type="entry name" value="Four-carbon acid sugar kinase, nucleotide binding domain"/>
    <property type="match status" value="1"/>
</dbReference>
<dbReference type="InterPro" id="IPR010737">
    <property type="entry name" value="4-carb_acid_sugar_kinase_N"/>
</dbReference>
<dbReference type="InterPro" id="IPR037051">
    <property type="entry name" value="4-carb_acid_sugar_kinase_N_sf"/>
</dbReference>
<evidence type="ECO:0000256" key="6">
    <source>
        <dbReference type="ARBA" id="ARBA00023277"/>
    </source>
</evidence>
<evidence type="ECO:0000256" key="3">
    <source>
        <dbReference type="ARBA" id="ARBA00022741"/>
    </source>
</evidence>
<reference evidence="9" key="1">
    <citation type="submission" date="2022-12" db="EMBL/GenBank/DDBJ databases">
        <title>Clostridium sp. nov., isolated from industrial wastewater.</title>
        <authorList>
            <person name="Jiayan W."/>
        </authorList>
    </citation>
    <scope>NUCLEOTIDE SEQUENCE</scope>
    <source>
        <strain evidence="9">ZC22-4</strain>
    </source>
</reference>
<dbReference type="GO" id="GO:0016301">
    <property type="term" value="F:kinase activity"/>
    <property type="evidence" value="ECO:0007669"/>
    <property type="project" value="UniProtKB-KW"/>
</dbReference>